<dbReference type="CDD" id="cd06333">
    <property type="entry name" value="PBP1_ABC_RPA1789-like"/>
    <property type="match status" value="1"/>
</dbReference>
<evidence type="ECO:0000256" key="2">
    <source>
        <dbReference type="ARBA" id="ARBA00022448"/>
    </source>
</evidence>
<dbReference type="PRINTS" id="PR00337">
    <property type="entry name" value="LEUILEVALBP"/>
</dbReference>
<keyword evidence="8" id="KW-1185">Reference proteome</keyword>
<dbReference type="InterPro" id="IPR028082">
    <property type="entry name" value="Peripla_BP_I"/>
</dbReference>
<name>A0A4R1KBX9_9BACT</name>
<dbReference type="OrthoDB" id="9791590at2"/>
<dbReference type="InterPro" id="IPR051010">
    <property type="entry name" value="BCAA_transport"/>
</dbReference>
<organism evidence="7 8">
    <name type="scientific">Seleniivibrio woodruffii</name>
    <dbReference type="NCBI Taxonomy" id="1078050"/>
    <lineage>
        <taxon>Bacteria</taxon>
        <taxon>Pseudomonadati</taxon>
        <taxon>Deferribacterota</taxon>
        <taxon>Deferribacteres</taxon>
        <taxon>Deferribacterales</taxon>
        <taxon>Geovibrionaceae</taxon>
        <taxon>Seleniivibrio</taxon>
    </lineage>
</organism>
<sequence>MRKISFILLALLVCAVAHAEIRLGGLFSVTGPTSFLGMPEKQTLEMLVEEVNKSGGIKGEKIKLFIYDTQGDENITINSFKRLVTVDKVIAVVGPSRTGEALAIKNLAVKYKVPLISCAASLDIVTPVSKYLYKTPQSDTQVAEKLLEYLQHKKKKNIALITEQSGYGSTGRDAVLEYAKKFNMNIVADEKFRDKDKDMTSQLSNIKAKKPDAIICWAAGAAPAIIAKNAQQLGMGDLYMTQGVASMKFIELAGDAANGIKLTAGRIVVADQLPDSDKFKKTLVKYKNDFESNFKSPVSAFGGHAYDAFILFRAAYLKSGNNSEKLAGELEKVRKLVGIAGEFNMSPTDHTGLTKDSFVIVEIKDGQFVLAN</sequence>
<accession>A0A4R1KBX9</accession>
<feature type="domain" description="Leucine-binding protein" evidence="6">
    <location>
        <begin position="20"/>
        <end position="366"/>
    </location>
</feature>
<evidence type="ECO:0000256" key="5">
    <source>
        <dbReference type="SAM" id="SignalP"/>
    </source>
</evidence>
<evidence type="ECO:0000256" key="1">
    <source>
        <dbReference type="ARBA" id="ARBA00010062"/>
    </source>
</evidence>
<keyword evidence="2" id="KW-0813">Transport</keyword>
<dbReference type="RefSeq" id="WP_132871750.1">
    <property type="nucleotide sequence ID" value="NZ_JAJUHT010000002.1"/>
</dbReference>
<evidence type="ECO:0000256" key="3">
    <source>
        <dbReference type="ARBA" id="ARBA00022729"/>
    </source>
</evidence>
<dbReference type="GO" id="GO:0006865">
    <property type="term" value="P:amino acid transport"/>
    <property type="evidence" value="ECO:0007669"/>
    <property type="project" value="UniProtKB-KW"/>
</dbReference>
<dbReference type="Proteomes" id="UP000294614">
    <property type="component" value="Unassembled WGS sequence"/>
</dbReference>
<dbReference type="Gene3D" id="3.40.50.2300">
    <property type="match status" value="2"/>
</dbReference>
<reference evidence="7 8" key="1">
    <citation type="submission" date="2019-03" db="EMBL/GenBank/DDBJ databases">
        <title>Genomic Encyclopedia of Type Strains, Phase IV (KMG-IV): sequencing the most valuable type-strain genomes for metagenomic binning, comparative biology and taxonomic classification.</title>
        <authorList>
            <person name="Goeker M."/>
        </authorList>
    </citation>
    <scope>NUCLEOTIDE SEQUENCE [LARGE SCALE GENOMIC DNA]</scope>
    <source>
        <strain evidence="7 8">DSM 24984</strain>
    </source>
</reference>
<feature type="chain" id="PRO_5020351104" evidence="5">
    <location>
        <begin position="20"/>
        <end position="372"/>
    </location>
</feature>
<evidence type="ECO:0000313" key="8">
    <source>
        <dbReference type="Proteomes" id="UP000294614"/>
    </source>
</evidence>
<dbReference type="EMBL" id="SMGG01000003">
    <property type="protein sequence ID" value="TCK62015.1"/>
    <property type="molecule type" value="Genomic_DNA"/>
</dbReference>
<gene>
    <name evidence="7" type="ORF">C8D98_0523</name>
</gene>
<keyword evidence="3 5" id="KW-0732">Signal</keyword>
<comment type="caution">
    <text evidence="7">The sequence shown here is derived from an EMBL/GenBank/DDBJ whole genome shotgun (WGS) entry which is preliminary data.</text>
</comment>
<dbReference type="SUPFAM" id="SSF53822">
    <property type="entry name" value="Periplasmic binding protein-like I"/>
    <property type="match status" value="1"/>
</dbReference>
<dbReference type="InterPro" id="IPR000709">
    <property type="entry name" value="Leu_Ile_Val-bd"/>
</dbReference>
<dbReference type="PANTHER" id="PTHR30483">
    <property type="entry name" value="LEUCINE-SPECIFIC-BINDING PROTEIN"/>
    <property type="match status" value="1"/>
</dbReference>
<evidence type="ECO:0000313" key="7">
    <source>
        <dbReference type="EMBL" id="TCK62015.1"/>
    </source>
</evidence>
<keyword evidence="4" id="KW-0029">Amino-acid transport</keyword>
<comment type="similarity">
    <text evidence="1">Belongs to the leucine-binding protein family.</text>
</comment>
<evidence type="ECO:0000259" key="6">
    <source>
        <dbReference type="Pfam" id="PF13458"/>
    </source>
</evidence>
<dbReference type="InterPro" id="IPR028081">
    <property type="entry name" value="Leu-bd"/>
</dbReference>
<feature type="signal peptide" evidence="5">
    <location>
        <begin position="1"/>
        <end position="19"/>
    </location>
</feature>
<dbReference type="PANTHER" id="PTHR30483:SF38">
    <property type="entry name" value="BLR7848 PROTEIN"/>
    <property type="match status" value="1"/>
</dbReference>
<evidence type="ECO:0000256" key="4">
    <source>
        <dbReference type="ARBA" id="ARBA00022970"/>
    </source>
</evidence>
<proteinExistence type="inferred from homology"/>
<protein>
    <submittedName>
        <fullName evidence="7">Amino acid/amide ABC transporter substrate-binding protein (HAAT family)</fullName>
    </submittedName>
</protein>
<dbReference type="Pfam" id="PF13458">
    <property type="entry name" value="Peripla_BP_6"/>
    <property type="match status" value="1"/>
</dbReference>
<dbReference type="AlphaFoldDB" id="A0A4R1KBX9"/>